<gene>
    <name evidence="9" type="ORF">MNBD_DELTA04-315</name>
</gene>
<feature type="transmembrane region" description="Helical" evidence="7">
    <location>
        <begin position="12"/>
        <end position="34"/>
    </location>
</feature>
<dbReference type="AlphaFoldDB" id="A0A3B0V8Q1"/>
<accession>A0A3B0V8Q1</accession>
<reference evidence="9" key="1">
    <citation type="submission" date="2018-06" db="EMBL/GenBank/DDBJ databases">
        <authorList>
            <person name="Zhirakovskaya E."/>
        </authorList>
    </citation>
    <scope>NUCLEOTIDE SEQUENCE</scope>
</reference>
<feature type="transmembrane region" description="Helical" evidence="7">
    <location>
        <begin position="155"/>
        <end position="178"/>
    </location>
</feature>
<dbReference type="GO" id="GO:0055085">
    <property type="term" value="P:transmembrane transport"/>
    <property type="evidence" value="ECO:0007669"/>
    <property type="project" value="InterPro"/>
</dbReference>
<feature type="domain" description="Citrate transporter-like" evidence="8">
    <location>
        <begin position="30"/>
        <end position="290"/>
    </location>
</feature>
<evidence type="ECO:0000256" key="1">
    <source>
        <dbReference type="ARBA" id="ARBA00004651"/>
    </source>
</evidence>
<comment type="subcellular location">
    <subcellularLocation>
        <location evidence="1">Cell membrane</location>
        <topology evidence="1">Multi-pass membrane protein</topology>
    </subcellularLocation>
</comment>
<feature type="transmembrane region" description="Helical" evidence="7">
    <location>
        <begin position="83"/>
        <end position="106"/>
    </location>
</feature>
<feature type="transmembrane region" description="Helical" evidence="7">
    <location>
        <begin position="235"/>
        <end position="255"/>
    </location>
</feature>
<evidence type="ECO:0000256" key="2">
    <source>
        <dbReference type="ARBA" id="ARBA00022448"/>
    </source>
</evidence>
<feature type="transmembrane region" description="Helical" evidence="7">
    <location>
        <begin position="333"/>
        <end position="356"/>
    </location>
</feature>
<keyword evidence="4 7" id="KW-0812">Transmembrane</keyword>
<organism evidence="9">
    <name type="scientific">hydrothermal vent metagenome</name>
    <dbReference type="NCBI Taxonomy" id="652676"/>
    <lineage>
        <taxon>unclassified sequences</taxon>
        <taxon>metagenomes</taxon>
        <taxon>ecological metagenomes</taxon>
    </lineage>
</organism>
<protein>
    <recommendedName>
        <fullName evidence="8">Citrate transporter-like domain-containing protein</fullName>
    </recommendedName>
</protein>
<evidence type="ECO:0000256" key="4">
    <source>
        <dbReference type="ARBA" id="ARBA00022692"/>
    </source>
</evidence>
<dbReference type="GO" id="GO:0005886">
    <property type="term" value="C:plasma membrane"/>
    <property type="evidence" value="ECO:0007669"/>
    <property type="project" value="UniProtKB-SubCell"/>
</dbReference>
<evidence type="ECO:0000256" key="7">
    <source>
        <dbReference type="SAM" id="Phobius"/>
    </source>
</evidence>
<evidence type="ECO:0000256" key="5">
    <source>
        <dbReference type="ARBA" id="ARBA00022989"/>
    </source>
</evidence>
<feature type="transmembrane region" description="Helical" evidence="7">
    <location>
        <begin position="46"/>
        <end position="62"/>
    </location>
</feature>
<keyword evidence="2" id="KW-0813">Transport</keyword>
<feature type="transmembrane region" description="Helical" evidence="7">
    <location>
        <begin position="267"/>
        <end position="289"/>
    </location>
</feature>
<keyword evidence="6 7" id="KW-0472">Membrane</keyword>
<dbReference type="EMBL" id="UOEY01000092">
    <property type="protein sequence ID" value="VAW39945.1"/>
    <property type="molecule type" value="Genomic_DNA"/>
</dbReference>
<evidence type="ECO:0000259" key="8">
    <source>
        <dbReference type="Pfam" id="PF03600"/>
    </source>
</evidence>
<name>A0A3B0V8Q1_9ZZZZ</name>
<dbReference type="Pfam" id="PF03600">
    <property type="entry name" value="CitMHS"/>
    <property type="match status" value="1"/>
</dbReference>
<keyword evidence="5 7" id="KW-1133">Transmembrane helix</keyword>
<feature type="transmembrane region" description="Helical" evidence="7">
    <location>
        <begin position="198"/>
        <end position="229"/>
    </location>
</feature>
<dbReference type="PANTHER" id="PTHR43302">
    <property type="entry name" value="TRANSPORTER ARSB-RELATED"/>
    <property type="match status" value="1"/>
</dbReference>
<evidence type="ECO:0000313" key="9">
    <source>
        <dbReference type="EMBL" id="VAW39945.1"/>
    </source>
</evidence>
<proteinExistence type="predicted"/>
<dbReference type="InterPro" id="IPR004680">
    <property type="entry name" value="Cit_transptr-like_dom"/>
</dbReference>
<evidence type="ECO:0000256" key="6">
    <source>
        <dbReference type="ARBA" id="ARBA00023136"/>
    </source>
</evidence>
<feature type="transmembrane region" description="Helical" evidence="7">
    <location>
        <begin position="301"/>
        <end position="321"/>
    </location>
</feature>
<evidence type="ECO:0000256" key="3">
    <source>
        <dbReference type="ARBA" id="ARBA00022475"/>
    </source>
</evidence>
<sequence>MRSSLKFVYRYIDVLSAQWLLIVSIVGVIGTSLYLHQFPCLAGEDLQIIFILAVLFIAVKGLERSGVLAWLSQKIERGAFLPVKLVCVTFFLSMVVTNDVALLVMVPLTLALNTDRKDILVIFEALAANTGSALTPFGNPQNLFIYWYYQLDPQAFISTIAPFSLLFLVLLVLASFCIQLRNDTAPQYPSCRPGRTAFIYLLLLTIVVLTVLRVLPVQVGIVVVAYAVLFDRKSLAIDYSLLFTLICFFIISENMKGILAFRLEHSSHIFLSAAFASQVISNVPAALLFSKFTTRWQALLWGTNVGGFGSLIGSLANVIAYKLYQSHDDTKNYAAFTVKFLIYGYIAFFIGIWMYFLLQE</sequence>
<keyword evidence="3" id="KW-1003">Cell membrane</keyword>
<dbReference type="PANTHER" id="PTHR43302:SF5">
    <property type="entry name" value="TRANSPORTER ARSB-RELATED"/>
    <property type="match status" value="1"/>
</dbReference>